<dbReference type="PANTHER" id="PTHR43591:SF24">
    <property type="entry name" value="2-METHOXY-6-POLYPRENYL-1,4-BENZOQUINOL METHYLASE, MITOCHONDRIAL"/>
    <property type="match status" value="1"/>
</dbReference>
<dbReference type="SUPFAM" id="SSF53335">
    <property type="entry name" value="S-adenosyl-L-methionine-dependent methyltransferases"/>
    <property type="match status" value="1"/>
</dbReference>
<dbReference type="Pfam" id="PF13649">
    <property type="entry name" value="Methyltransf_25"/>
    <property type="match status" value="1"/>
</dbReference>
<dbReference type="GO" id="GO:0008168">
    <property type="term" value="F:methyltransferase activity"/>
    <property type="evidence" value="ECO:0007669"/>
    <property type="project" value="UniProtKB-KW"/>
</dbReference>
<accession>A0A7Y9LB77</accession>
<keyword evidence="2" id="KW-0808">Transferase</keyword>
<comment type="caution">
    <text evidence="2">The sequence shown here is derived from an EMBL/GenBank/DDBJ whole genome shotgun (WGS) entry which is preliminary data.</text>
</comment>
<organism evidence="2 3">
    <name type="scientific">Microlunatus parietis</name>
    <dbReference type="NCBI Taxonomy" id="682979"/>
    <lineage>
        <taxon>Bacteria</taxon>
        <taxon>Bacillati</taxon>
        <taxon>Actinomycetota</taxon>
        <taxon>Actinomycetes</taxon>
        <taxon>Propionibacteriales</taxon>
        <taxon>Propionibacteriaceae</taxon>
        <taxon>Microlunatus</taxon>
    </lineage>
</organism>
<dbReference type="CDD" id="cd02440">
    <property type="entry name" value="AdoMet_MTases"/>
    <property type="match status" value="1"/>
</dbReference>
<keyword evidence="3" id="KW-1185">Reference proteome</keyword>
<dbReference type="GO" id="GO:0032259">
    <property type="term" value="P:methylation"/>
    <property type="evidence" value="ECO:0007669"/>
    <property type="project" value="UniProtKB-KW"/>
</dbReference>
<dbReference type="EMBL" id="JACCBU010000001">
    <property type="protein sequence ID" value="NYE73604.1"/>
    <property type="molecule type" value="Genomic_DNA"/>
</dbReference>
<keyword evidence="2" id="KW-0489">Methyltransferase</keyword>
<evidence type="ECO:0000313" key="3">
    <source>
        <dbReference type="Proteomes" id="UP000569914"/>
    </source>
</evidence>
<proteinExistence type="predicted"/>
<dbReference type="PANTHER" id="PTHR43591">
    <property type="entry name" value="METHYLTRANSFERASE"/>
    <property type="match status" value="1"/>
</dbReference>
<dbReference type="InterPro" id="IPR041698">
    <property type="entry name" value="Methyltransf_25"/>
</dbReference>
<sequence length="279" mass="30095">MNQQTVGGPADTEADRALKAKHRALWALGNYPAVAADVVAPLGPLLVDAAGVTKGDRVLDTGAGTGNAAIPAALTGAEVVATDLTPELLATGERFAAEHGVRLTWQEADVEALPFADADFDVVLSCIGAMFAPHHRRTADELLRVCRPGGRIAMINWTPEGFIGQLFATMKPYAPPPPPGAEPPPRWGDEDHLRELFGDRVRGLTVHRQELVVDHFPDGAAFRDYFKLNYGPTIVTYRAIAEDPDRVAALDQALVDLVDRYQSAGSMPWEYLVVLAEKV</sequence>
<dbReference type="Gene3D" id="3.40.50.150">
    <property type="entry name" value="Vaccinia Virus protein VP39"/>
    <property type="match status" value="1"/>
</dbReference>
<name>A0A7Y9LB77_9ACTN</name>
<gene>
    <name evidence="2" type="ORF">BKA15_004933</name>
</gene>
<evidence type="ECO:0000259" key="1">
    <source>
        <dbReference type="Pfam" id="PF13649"/>
    </source>
</evidence>
<dbReference type="RefSeq" id="WP_179755220.1">
    <property type="nucleotide sequence ID" value="NZ_JACCBU010000001.1"/>
</dbReference>
<protein>
    <submittedName>
        <fullName evidence="2">Ubiquinone/menaquinone biosynthesis C-methylase UbiE</fullName>
    </submittedName>
</protein>
<keyword evidence="2" id="KW-0830">Ubiquinone</keyword>
<dbReference type="InterPro" id="IPR029063">
    <property type="entry name" value="SAM-dependent_MTases_sf"/>
</dbReference>
<dbReference type="Proteomes" id="UP000569914">
    <property type="component" value="Unassembled WGS sequence"/>
</dbReference>
<feature type="domain" description="Methyltransferase" evidence="1">
    <location>
        <begin position="58"/>
        <end position="150"/>
    </location>
</feature>
<reference evidence="2 3" key="1">
    <citation type="submission" date="2020-07" db="EMBL/GenBank/DDBJ databases">
        <title>Sequencing the genomes of 1000 actinobacteria strains.</title>
        <authorList>
            <person name="Klenk H.-P."/>
        </authorList>
    </citation>
    <scope>NUCLEOTIDE SEQUENCE [LARGE SCALE GENOMIC DNA]</scope>
    <source>
        <strain evidence="2 3">DSM 22083</strain>
    </source>
</reference>
<dbReference type="AlphaFoldDB" id="A0A7Y9LB77"/>
<evidence type="ECO:0000313" key="2">
    <source>
        <dbReference type="EMBL" id="NYE73604.1"/>
    </source>
</evidence>